<name>A0A2W1BSD4_HELAM</name>
<dbReference type="GO" id="GO:0033615">
    <property type="term" value="P:mitochondrial proton-transporting ATP synthase complex assembly"/>
    <property type="evidence" value="ECO:0007669"/>
    <property type="project" value="TreeGrafter"/>
</dbReference>
<comment type="subcellular location">
    <subcellularLocation>
        <location evidence="1">Mitochondrion</location>
    </subcellularLocation>
</comment>
<evidence type="ECO:0000256" key="4">
    <source>
        <dbReference type="ARBA" id="ARBA00023128"/>
    </source>
</evidence>
<organism evidence="6 7">
    <name type="scientific">Helicoverpa armigera</name>
    <name type="common">Cotton bollworm</name>
    <name type="synonym">Heliothis armigera</name>
    <dbReference type="NCBI Taxonomy" id="29058"/>
    <lineage>
        <taxon>Eukaryota</taxon>
        <taxon>Metazoa</taxon>
        <taxon>Ecdysozoa</taxon>
        <taxon>Arthropoda</taxon>
        <taxon>Hexapoda</taxon>
        <taxon>Insecta</taxon>
        <taxon>Pterygota</taxon>
        <taxon>Neoptera</taxon>
        <taxon>Endopterygota</taxon>
        <taxon>Lepidoptera</taxon>
        <taxon>Glossata</taxon>
        <taxon>Ditrysia</taxon>
        <taxon>Noctuoidea</taxon>
        <taxon>Noctuidae</taxon>
        <taxon>Heliothinae</taxon>
        <taxon>Helicoverpa</taxon>
    </lineage>
</organism>
<keyword evidence="3" id="KW-0809">Transit peptide</keyword>
<dbReference type="PANTHER" id="PTHR21013:SF10">
    <property type="entry name" value="ATP SYNTHASE MITOCHONDRIAL F1 COMPLEX ASSEMBLY FACTOR 2"/>
    <property type="match status" value="1"/>
</dbReference>
<dbReference type="OrthoDB" id="5673at2759"/>
<dbReference type="EMBL" id="KZ149933">
    <property type="protein sequence ID" value="PZC77241.1"/>
    <property type="molecule type" value="Genomic_DNA"/>
</dbReference>
<keyword evidence="4" id="KW-0496">Mitochondrion</keyword>
<evidence type="ECO:0000256" key="1">
    <source>
        <dbReference type="ARBA" id="ARBA00004173"/>
    </source>
</evidence>
<evidence type="ECO:0000313" key="6">
    <source>
        <dbReference type="EMBL" id="PZC77241.1"/>
    </source>
</evidence>
<comment type="similarity">
    <text evidence="2">Belongs to the ATP12 family.</text>
</comment>
<dbReference type="GO" id="GO:0005739">
    <property type="term" value="C:mitochondrion"/>
    <property type="evidence" value="ECO:0007669"/>
    <property type="project" value="UniProtKB-SubCell"/>
</dbReference>
<dbReference type="Proteomes" id="UP000249218">
    <property type="component" value="Unassembled WGS sequence"/>
</dbReference>
<accession>A0A2W1BSD4</accession>
<keyword evidence="7" id="KW-1185">Reference proteome</keyword>
<evidence type="ECO:0000313" key="7">
    <source>
        <dbReference type="Proteomes" id="UP000249218"/>
    </source>
</evidence>
<dbReference type="Pfam" id="PF07542">
    <property type="entry name" value="ATP12"/>
    <property type="match status" value="1"/>
</dbReference>
<evidence type="ECO:0000256" key="3">
    <source>
        <dbReference type="ARBA" id="ARBA00022946"/>
    </source>
</evidence>
<evidence type="ECO:0000256" key="2">
    <source>
        <dbReference type="ARBA" id="ARBA00008231"/>
    </source>
</evidence>
<gene>
    <name evidence="6" type="primary">HaOG203558</name>
    <name evidence="6" type="ORF">B5X24_HaOG203558</name>
</gene>
<dbReference type="InterPro" id="IPR023335">
    <property type="entry name" value="ATP12_ortho_dom_sf"/>
</dbReference>
<sequence>MIPLSTSIKSFLKTSCTRCLRYQNYATRKRFYRGTGILQSDNKWEITLDHRRLKTPNGKVLAVSSEPLARAIAAEWDAQTEVIAQPVMHLTALCNIALDNPGKLTPHDIAIYFLEYISTDTLLFYSEATHRLVPCGASKCVWCIEFYVLIFFLKEDDELRMLQEKEWGPILEWFQKRFNVTQEVSRGLEPPPVTTETKAVLARYFLSYDFAALSAMSFGVEALKSPLLMIACVERRLEPKQAVFLARLEEEFQLRRWGRVPWAHELNQAELTARVAASLLVIHSSAENHSAKAKASPEQLSQ</sequence>
<dbReference type="SUPFAM" id="SSF160909">
    <property type="entry name" value="ATP12-like"/>
    <property type="match status" value="1"/>
</dbReference>
<evidence type="ECO:0000256" key="5">
    <source>
        <dbReference type="ARBA" id="ARBA00023186"/>
    </source>
</evidence>
<dbReference type="PANTHER" id="PTHR21013">
    <property type="entry name" value="ATP SYNTHASE MITOCHONDRIAL F1 COMPLEX ASSEMBLY FACTOR 2/ATP12 PROTEIN, MITOCHONDRIAL PRECURSOR"/>
    <property type="match status" value="1"/>
</dbReference>
<dbReference type="InterPro" id="IPR011419">
    <property type="entry name" value="ATP12_ATP_synth-F1-assembly"/>
</dbReference>
<evidence type="ECO:0008006" key="8">
    <source>
        <dbReference type="Google" id="ProtNLM"/>
    </source>
</evidence>
<dbReference type="InterPro" id="IPR042272">
    <property type="entry name" value="ATP12_ATP_synth-F1-assembly_N"/>
</dbReference>
<protein>
    <recommendedName>
        <fullName evidence="8">ATP synthase mitochondrial F1 complex assembly factor 2</fullName>
    </recommendedName>
</protein>
<reference evidence="6 7" key="1">
    <citation type="journal article" date="2017" name="BMC Biol.">
        <title>Genomic innovations, transcriptional plasticity and gene loss underlying the evolution and divergence of two highly polyphagous and invasive Helicoverpa pest species.</title>
        <authorList>
            <person name="Pearce S.L."/>
            <person name="Clarke D.F."/>
            <person name="East P.D."/>
            <person name="Elfekih S."/>
            <person name="Gordon K.H."/>
            <person name="Jermiin L.S."/>
            <person name="McGaughran A."/>
            <person name="Oakeshott J.G."/>
            <person name="Papanikolaou A."/>
            <person name="Perera O.P."/>
            <person name="Rane R.V."/>
            <person name="Richards S."/>
            <person name="Tay W.T."/>
            <person name="Walsh T.K."/>
            <person name="Anderson A."/>
            <person name="Anderson C.J."/>
            <person name="Asgari S."/>
            <person name="Board P.G."/>
            <person name="Bretschneider A."/>
            <person name="Campbell P.M."/>
            <person name="Chertemps T."/>
            <person name="Christeller J.T."/>
            <person name="Coppin C.W."/>
            <person name="Downes S.J."/>
            <person name="Duan G."/>
            <person name="Farnsworth C.A."/>
            <person name="Good R.T."/>
            <person name="Han L.B."/>
            <person name="Han Y.C."/>
            <person name="Hatje K."/>
            <person name="Horne I."/>
            <person name="Huang Y.P."/>
            <person name="Hughes D.S."/>
            <person name="Jacquin-Joly E."/>
            <person name="James W."/>
            <person name="Jhangiani S."/>
            <person name="Kollmar M."/>
            <person name="Kuwar S.S."/>
            <person name="Li S."/>
            <person name="Liu N.Y."/>
            <person name="Maibeche M.T."/>
            <person name="Miller J.R."/>
            <person name="Montagne N."/>
            <person name="Perry T."/>
            <person name="Qu J."/>
            <person name="Song S.V."/>
            <person name="Sutton G.G."/>
            <person name="Vogel H."/>
            <person name="Walenz B.P."/>
            <person name="Xu W."/>
            <person name="Zhang H.J."/>
            <person name="Zou Z."/>
            <person name="Batterham P."/>
            <person name="Edwards O.R."/>
            <person name="Feyereisen R."/>
            <person name="Gibbs R.A."/>
            <person name="Heckel D.G."/>
            <person name="McGrath A."/>
            <person name="Robin C."/>
            <person name="Scherer S.E."/>
            <person name="Worley K.C."/>
            <person name="Wu Y.D."/>
        </authorList>
    </citation>
    <scope>NUCLEOTIDE SEQUENCE [LARGE SCALE GENOMIC DNA]</scope>
    <source>
        <strain evidence="6">Harm_GR_Male_#8</strain>
        <tissue evidence="6">Whole organism</tissue>
    </source>
</reference>
<keyword evidence="5" id="KW-0143">Chaperone</keyword>
<dbReference type="AlphaFoldDB" id="A0A2W1BSD4"/>
<dbReference type="Gene3D" id="3.30.2180.10">
    <property type="entry name" value="ATP12-like"/>
    <property type="match status" value="1"/>
</dbReference>
<dbReference type="Gene3D" id="1.10.3580.10">
    <property type="entry name" value="ATP12 ATPase"/>
    <property type="match status" value="1"/>
</dbReference>
<proteinExistence type="inferred from homology"/>